<dbReference type="EMBL" id="APAU02000078">
    <property type="protein sequence ID" value="EUB57678.1"/>
    <property type="molecule type" value="Genomic_DNA"/>
</dbReference>
<protein>
    <submittedName>
        <fullName evidence="5">Centromere/kinetochore protein</fullName>
    </submittedName>
</protein>
<evidence type="ECO:0000313" key="5">
    <source>
        <dbReference type="EMBL" id="EUB57678.1"/>
    </source>
</evidence>
<gene>
    <name evidence="5" type="ORF">EGR_07485</name>
</gene>
<dbReference type="Gene3D" id="1.25.10.10">
    <property type="entry name" value="Leucine-rich Repeat Variant"/>
    <property type="match status" value="1"/>
</dbReference>
<dbReference type="OrthoDB" id="534815at2759"/>
<dbReference type="GO" id="GO:0006888">
    <property type="term" value="P:endoplasmic reticulum to Golgi vesicle-mediated transport"/>
    <property type="evidence" value="ECO:0007669"/>
    <property type="project" value="TreeGrafter"/>
</dbReference>
<feature type="domain" description="ZW10 C-terminal helical" evidence="4">
    <location>
        <begin position="1283"/>
        <end position="1431"/>
    </location>
</feature>
<organism evidence="5 6">
    <name type="scientific">Echinococcus granulosus</name>
    <name type="common">Hydatid tapeworm</name>
    <dbReference type="NCBI Taxonomy" id="6210"/>
    <lineage>
        <taxon>Eukaryota</taxon>
        <taxon>Metazoa</taxon>
        <taxon>Spiralia</taxon>
        <taxon>Lophotrochozoa</taxon>
        <taxon>Platyhelminthes</taxon>
        <taxon>Cestoda</taxon>
        <taxon>Eucestoda</taxon>
        <taxon>Cyclophyllidea</taxon>
        <taxon>Taeniidae</taxon>
        <taxon>Echinococcus</taxon>
        <taxon>Echinococcus granulosus group</taxon>
    </lineage>
</organism>
<dbReference type="KEGG" id="egl:EGR_07485"/>
<dbReference type="SUPFAM" id="SSF48371">
    <property type="entry name" value="ARM repeat"/>
    <property type="match status" value="1"/>
</dbReference>
<evidence type="ECO:0000259" key="3">
    <source>
        <dbReference type="Pfam" id="PF21049"/>
    </source>
</evidence>
<proteinExistence type="predicted"/>
<dbReference type="GO" id="GO:1990423">
    <property type="term" value="C:RZZ complex"/>
    <property type="evidence" value="ECO:0007669"/>
    <property type="project" value="TreeGrafter"/>
</dbReference>
<dbReference type="STRING" id="6210.W6U8P9"/>
<dbReference type="InterPro" id="IPR011989">
    <property type="entry name" value="ARM-like"/>
</dbReference>
<evidence type="ECO:0000313" key="6">
    <source>
        <dbReference type="Proteomes" id="UP000019149"/>
    </source>
</evidence>
<dbReference type="InterPro" id="IPR016024">
    <property type="entry name" value="ARM-type_fold"/>
</dbReference>
<dbReference type="GO" id="GO:0007094">
    <property type="term" value="P:mitotic spindle assembly checkpoint signaling"/>
    <property type="evidence" value="ECO:0007669"/>
    <property type="project" value="TreeGrafter"/>
</dbReference>
<dbReference type="Proteomes" id="UP000019149">
    <property type="component" value="Unassembled WGS sequence"/>
</dbReference>
<evidence type="ECO:0000259" key="2">
    <source>
        <dbReference type="Pfam" id="PF20666"/>
    </source>
</evidence>
<dbReference type="InterPro" id="IPR046362">
    <property type="entry name" value="Zw10/DSL1_C_sf"/>
</dbReference>
<dbReference type="Pfam" id="PF20666">
    <property type="entry name" value="ZW10_C"/>
    <property type="match status" value="1"/>
</dbReference>
<dbReference type="InterPro" id="IPR048733">
    <property type="entry name" value="CFA69_ARM_dom"/>
</dbReference>
<feature type="domain" description="Cilia- and flagella-associated protein 69 ARM repeats" evidence="3">
    <location>
        <begin position="178"/>
        <end position="442"/>
    </location>
</feature>
<dbReference type="Gene3D" id="1.10.357.150">
    <property type="match status" value="1"/>
</dbReference>
<accession>W6U8P9</accession>
<evidence type="ECO:0000256" key="1">
    <source>
        <dbReference type="SAM" id="MobiDB-lite"/>
    </source>
</evidence>
<reference evidence="5 6" key="1">
    <citation type="journal article" date="2013" name="Nat. Genet.">
        <title>The genome of the hydatid tapeworm Echinococcus granulosus.</title>
        <authorList>
            <person name="Zheng H."/>
            <person name="Zhang W."/>
            <person name="Zhang L."/>
            <person name="Zhang Z."/>
            <person name="Li J."/>
            <person name="Lu G."/>
            <person name="Zhu Y."/>
            <person name="Wang Y."/>
            <person name="Huang Y."/>
            <person name="Liu J."/>
            <person name="Kang H."/>
            <person name="Chen J."/>
            <person name="Wang L."/>
            <person name="Chen A."/>
            <person name="Yu S."/>
            <person name="Gao Z."/>
            <person name="Jin L."/>
            <person name="Gu W."/>
            <person name="Wang Z."/>
            <person name="Zhao L."/>
            <person name="Shi B."/>
            <person name="Wen H."/>
            <person name="Lin R."/>
            <person name="Jones M.K."/>
            <person name="Brejova B."/>
            <person name="Vinar T."/>
            <person name="Zhao G."/>
            <person name="McManus D.P."/>
            <person name="Chen Z."/>
            <person name="Zhou Y."/>
            <person name="Wang S."/>
        </authorList>
    </citation>
    <scope>NUCLEOTIDE SEQUENCE [LARGE SCALE GENOMIC DNA]</scope>
</reference>
<evidence type="ECO:0000259" key="4">
    <source>
        <dbReference type="Pfam" id="PF22766"/>
    </source>
</evidence>
<feature type="compositionally biased region" description="Acidic residues" evidence="1">
    <location>
        <begin position="717"/>
        <end position="727"/>
    </location>
</feature>
<comment type="caution">
    <text evidence="5">The sequence shown here is derived from an EMBL/GenBank/DDBJ whole genome shotgun (WGS) entry which is preliminary data.</text>
</comment>
<dbReference type="CTD" id="36343200"/>
<dbReference type="OMA" id="KIHEHEN"/>
<dbReference type="RefSeq" id="XP_024348874.1">
    <property type="nucleotide sequence ID" value="XM_024496734.1"/>
</dbReference>
<dbReference type="InterPro" id="IPR048343">
    <property type="entry name" value="ZW10_C"/>
</dbReference>
<sequence>MAQAAGLPSFLYAYVLHNLCMFSASALVQSLENANLSVLCTDVPDESVLLVNETLSVLLLRCLGSGLKVKGGEEEGDEGVGRSLLDFLIYRVPQHLHAQDGLSPSRKILYQKAAIANLLALLSTVSEESTKLARGDVEALSHHLTALVKLKHKSEEHLDLLSGYLGVFSTLDGEEKAVEVGVIEMVVSVLEKCLGCEDSSTDSTIFDGLLCLSRLCDGNTERCQRVGPSATHVLIVLLNRLQTQLCDQECPEITDWWDAERRMGSWPPLHRLVMCAVEAVQSCVANCCEDRRLFIQNGGITVLLNIMECIPPELSQPILRCVCKIHEHENAVKTELISWQGVRQQSAMPIDESLFEKPETSCDVYLISRWNATYFLLDQKYAKSPQEWSPLMKYEDLYLLIYLLLSTLNFGKHFHLEADDQITMVDIENFPNAKENEVVQQIQADLRRCGVNPIIEDQDKLERAIQVSQTKAEQVMKKKMDIIKAAIACDTSQEAEFYTLPREIMRQRKAALQRDLDAQLRTSNYAYLCASRREKQRAINESRRRCQGGSCVTSTTIETSSLQCADTCSHLDDRHQMTKLDGRIESVVVRKLFLQICFGLLLFSVGILATIPLVIVAVAVDLAIMGDADHARGGDVKPQLEGVDISADGLPVRGTPSMVHSQAVEELEALLKLHNSCQHLLRLHNGLESLGDRVIDLLRRCSLRNRGNRPGVGEEPHTDDDSDDDDDLEVEEDYLNEWKCDSPASCGNIEVEVSAIVAAIKEVESQLAVDTFYEKSEVALFQAFLRTWLDRKRLLRDFVDHYWLNMVQIHSNPKGKSTVGRLEILGTTAELQSLISLMNALHEAEKRVQNVGEGIWKLLFVPWLKFVTSERNSTSKHLKFNIDESSGKDLQQFWHLELIEVDAKDVDGLTFILDTCRQLKSTMLDLSTKFFGLSVDDSRRLIDLCVTASKIFNMEMAKSLLEGCFLPNLPDALTSPDDNTVECREDDISKFILATNGAISPLVSTAQELGYFQRESVDCLTEFLKSLGRLTIQRQDQAYVQALMRILERDANFATLEKVPFGDDVRVGGGKREQGGADVGKENSISGLTESQLEEVELSKLFHNVHLEFPVCHISKSVILLLKQVDQIIKDADCCDKDHLPTVLRRIPHLIHLYSHCVPTLHAERMKNDLRFVAIYHNDCMYLAHQCLTLGRRKIYPLVESIGSEESDLRTLASISTLHLVSPLRNSATSTLLTHLRDRKAQLGDLFNSCRGLKDCAGKGSEACEKAILGCVSLLLFVFNSLNLLPVTVYLRIMGVLSDEFARLLCDAVVGLEDITTVECSTLLRLINSAIQSITRMFEKHLDAAFDPTLGGALAKNCEKSVNVLLERRIPSWPRLVSLHAVLAAASLEEIRFLAIPRSSTSTISLRLSTDEVRRLVRALFRPSAARSALLRDLAGGGSDASGDVSR</sequence>
<dbReference type="GeneID" id="36343200"/>
<keyword evidence="6" id="KW-1185">Reference proteome</keyword>
<name>W6U8P9_ECHGR</name>
<dbReference type="PANTHER" id="PTHR12205">
    <property type="entry name" value="CENTROMERE/KINETOCHORE PROTEIN ZW10"/>
    <property type="match status" value="1"/>
</dbReference>
<dbReference type="Pfam" id="PF21049">
    <property type="entry name" value="CFA69_ARM_rpt"/>
    <property type="match status" value="1"/>
</dbReference>
<dbReference type="GO" id="GO:0005737">
    <property type="term" value="C:cytoplasm"/>
    <property type="evidence" value="ECO:0007669"/>
    <property type="project" value="GOC"/>
</dbReference>
<feature type="domain" description="Centromere/kinetochore protein zw10 C-terminal" evidence="2">
    <location>
        <begin position="1108"/>
        <end position="1202"/>
    </location>
</feature>
<feature type="region of interest" description="Disordered" evidence="1">
    <location>
        <begin position="708"/>
        <end position="727"/>
    </location>
</feature>
<dbReference type="InterPro" id="IPR055148">
    <property type="entry name" value="ZW10_C_2"/>
</dbReference>
<dbReference type="Pfam" id="PF22766">
    <property type="entry name" value="ZW10_C2"/>
    <property type="match status" value="1"/>
</dbReference>
<dbReference type="PANTHER" id="PTHR12205:SF0">
    <property type="entry name" value="CENTROMERE_KINETOCHORE PROTEIN ZW10 HOMOLOG"/>
    <property type="match status" value="1"/>
</dbReference>